<keyword evidence="4" id="KW-1185">Reference proteome</keyword>
<sequence length="703" mass="74718">MLDATIDSLTLWLTSRTPQQRADLLARHPQLLAPRRPQTLRQLAVRHLYGPFADARDWRALARDQLQLLEAAAYLASQTRDWRHPYGCSTADLLAFLDRDRSDADRVEAVLDAVVDRALAWPCAEQRLALHPRIRRLFPHPYVLDTEAIHEHGPLLSPAPPLTTRTASLNPQAQAAAAAGVVHAITTVLTVFTTPVPALARGGVPTQDLRRLAQALNCAQPQARLWLELAGELDLIHEHNQQWQPTAEGRAWPDADPAARLADTARAWLRLPCTPLLPADGGRPRPSLAPVTTSSADARRVILILLAGLAPGQALLDGPTWAAAAHHRAPLLLDPATDAPSSRLRAALGTLTPWCSAGLPAGAAVTAVLEESRLIALTDDGALTPLGRALLDGSTAELLAAAKATLPLQRRAAVLADHRVLATGTPDGALAALMRACADLESTDALAQTWHLTPGSVRRWFDTHPAATADDLAARLAAVASTPIPQTVRYLIDDTARRHGQIRIQPTASVLEVRDEGLAAELAARTDLADLGLRRLGPTLLSSTASAVTVAERLRAHGYAPTSEAASTADTPPAAPPRPELAPVPAPRRAPVDLTAVAAALVPDPPTTPLAASSRAALLKDRARLLGTTDRTTLLRALQHGHSVHIEYLHQRGESTGTITLTRPRLLGPEQLVGDVPAALLPELPLDLGALLVVLPASALAAP</sequence>
<dbReference type="Proteomes" id="UP000183015">
    <property type="component" value="Unassembled WGS sequence"/>
</dbReference>
<dbReference type="OrthoDB" id="3415124at2"/>
<dbReference type="STRING" id="235985.SAMN05414137_1614"/>
<keyword evidence="3" id="KW-0067">ATP-binding</keyword>
<feature type="region of interest" description="Disordered" evidence="1">
    <location>
        <begin position="559"/>
        <end position="581"/>
    </location>
</feature>
<dbReference type="RefSeq" id="WP_042449638.1">
    <property type="nucleotide sequence ID" value="NZ_BBPN01000016.1"/>
</dbReference>
<feature type="domain" description="Helicase XPB/Ssl2 N-terminal" evidence="2">
    <location>
        <begin position="414"/>
        <end position="536"/>
    </location>
</feature>
<name>A0A1H8BBU1_STRJI</name>
<protein>
    <submittedName>
        <fullName evidence="3">Helicase conserved C-terminal domain-containing protein</fullName>
    </submittedName>
</protein>
<reference evidence="4" key="1">
    <citation type="submission" date="2016-10" db="EMBL/GenBank/DDBJ databases">
        <authorList>
            <person name="Varghese N."/>
        </authorList>
    </citation>
    <scope>NUCLEOTIDE SEQUENCE [LARGE SCALE GENOMIC DNA]</scope>
    <source>
        <strain evidence="4">DSM 45096 / BCRC 16803 / CGMCC 4.1857 / CIP 109030 / JCM 12277 / KCTC 19219 / NBRC 100920 / 33214</strain>
    </source>
</reference>
<dbReference type="InterPro" id="IPR032830">
    <property type="entry name" value="XPB/Ssl2_N"/>
</dbReference>
<dbReference type="EMBL" id="FOAZ01000061">
    <property type="protein sequence ID" value="SEM80345.1"/>
    <property type="molecule type" value="Genomic_DNA"/>
</dbReference>
<proteinExistence type="predicted"/>
<evidence type="ECO:0000313" key="4">
    <source>
        <dbReference type="Proteomes" id="UP000183015"/>
    </source>
</evidence>
<keyword evidence="3" id="KW-0378">Hydrolase</keyword>
<evidence type="ECO:0000259" key="2">
    <source>
        <dbReference type="Pfam" id="PF13625"/>
    </source>
</evidence>
<evidence type="ECO:0000313" key="3">
    <source>
        <dbReference type="EMBL" id="SEM80345.1"/>
    </source>
</evidence>
<dbReference type="GO" id="GO:0004386">
    <property type="term" value="F:helicase activity"/>
    <property type="evidence" value="ECO:0007669"/>
    <property type="project" value="UniProtKB-KW"/>
</dbReference>
<dbReference type="AlphaFoldDB" id="A0A1H8BBU1"/>
<keyword evidence="3" id="KW-0347">Helicase</keyword>
<gene>
    <name evidence="3" type="ORF">SAMN05414137_1614</name>
</gene>
<dbReference type="Pfam" id="PF13625">
    <property type="entry name" value="Helicase_C_3"/>
    <property type="match status" value="1"/>
</dbReference>
<accession>A0A1H8BBU1</accession>
<organism evidence="3 4">
    <name type="scientific">Streptacidiphilus jiangxiensis</name>
    <dbReference type="NCBI Taxonomy" id="235985"/>
    <lineage>
        <taxon>Bacteria</taxon>
        <taxon>Bacillati</taxon>
        <taxon>Actinomycetota</taxon>
        <taxon>Actinomycetes</taxon>
        <taxon>Kitasatosporales</taxon>
        <taxon>Streptomycetaceae</taxon>
        <taxon>Streptacidiphilus</taxon>
    </lineage>
</organism>
<feature type="compositionally biased region" description="Low complexity" evidence="1">
    <location>
        <begin position="560"/>
        <end position="572"/>
    </location>
</feature>
<dbReference type="eggNOG" id="COG2378">
    <property type="taxonomic scope" value="Bacteria"/>
</dbReference>
<keyword evidence="3" id="KW-0547">Nucleotide-binding</keyword>
<evidence type="ECO:0000256" key="1">
    <source>
        <dbReference type="SAM" id="MobiDB-lite"/>
    </source>
</evidence>